<comment type="caution">
    <text evidence="2">The sequence shown here is derived from an EMBL/GenBank/DDBJ whole genome shotgun (WGS) entry which is preliminary data.</text>
</comment>
<dbReference type="Proteomes" id="UP000642920">
    <property type="component" value="Unassembled WGS sequence"/>
</dbReference>
<proteinExistence type="predicted"/>
<dbReference type="CDD" id="cd22784">
    <property type="entry name" value="DPBB_MltA_YuiC-like"/>
    <property type="match status" value="1"/>
</dbReference>
<keyword evidence="1" id="KW-0732">Signal</keyword>
<protein>
    <submittedName>
        <fullName evidence="2">3D domain-containing protein</fullName>
    </submittedName>
</protein>
<dbReference type="AlphaFoldDB" id="A0A937AHK0"/>
<keyword evidence="3" id="KW-1185">Reference proteome</keyword>
<accession>A0A937AHK0</accession>
<gene>
    <name evidence="2" type="ORF">JKP34_00580</name>
</gene>
<dbReference type="RefSeq" id="WP_201916636.1">
    <property type="nucleotide sequence ID" value="NZ_JAERQG010000001.1"/>
</dbReference>
<evidence type="ECO:0000256" key="1">
    <source>
        <dbReference type="SAM" id="SignalP"/>
    </source>
</evidence>
<evidence type="ECO:0000313" key="2">
    <source>
        <dbReference type="EMBL" id="MBL0763723.1"/>
    </source>
</evidence>
<reference evidence="2" key="1">
    <citation type="submission" date="2021-01" db="EMBL/GenBank/DDBJ databases">
        <title>Marivirga sp. nov., isolated from intertidal surface sediments.</title>
        <authorList>
            <person name="Zhang M."/>
        </authorList>
    </citation>
    <scope>NUCLEOTIDE SEQUENCE</scope>
    <source>
        <strain evidence="2">SM1354</strain>
    </source>
</reference>
<dbReference type="PROSITE" id="PS51257">
    <property type="entry name" value="PROKAR_LIPOPROTEIN"/>
    <property type="match status" value="1"/>
</dbReference>
<feature type="signal peptide" evidence="1">
    <location>
        <begin position="1"/>
        <end position="24"/>
    </location>
</feature>
<sequence length="142" mass="15898">MKTNILFLLIVILLVACGPKSDQAPEPVVVYDTMQVTSTAYNSTEAQTKKGNIGLAAWGDTLKPGMRALAISRDLIDSGLVHNTEVYIDGFDEPFFVKDKMNKRWTNKVDIYMGLDIDSARSWGKQQIEIYIPVDTIQENNN</sequence>
<organism evidence="2 3">
    <name type="scientific">Marivirga atlantica</name>
    <dbReference type="NCBI Taxonomy" id="1548457"/>
    <lineage>
        <taxon>Bacteria</taxon>
        <taxon>Pseudomonadati</taxon>
        <taxon>Bacteroidota</taxon>
        <taxon>Cytophagia</taxon>
        <taxon>Cytophagales</taxon>
        <taxon>Marivirgaceae</taxon>
        <taxon>Marivirga</taxon>
    </lineage>
</organism>
<dbReference type="EMBL" id="JAERQG010000001">
    <property type="protein sequence ID" value="MBL0763723.1"/>
    <property type="molecule type" value="Genomic_DNA"/>
</dbReference>
<name>A0A937AHK0_9BACT</name>
<evidence type="ECO:0000313" key="3">
    <source>
        <dbReference type="Proteomes" id="UP000642920"/>
    </source>
</evidence>
<feature type="chain" id="PRO_5038071518" evidence="1">
    <location>
        <begin position="25"/>
        <end position="142"/>
    </location>
</feature>